<dbReference type="Gene3D" id="2.60.120.10">
    <property type="entry name" value="Jelly Rolls"/>
    <property type="match status" value="1"/>
</dbReference>
<protein>
    <submittedName>
        <fullName evidence="2">Cupin domain-containing protein</fullName>
    </submittedName>
</protein>
<dbReference type="RefSeq" id="WP_134455560.1">
    <property type="nucleotide sequence ID" value="NZ_JBHMFL010000042.1"/>
</dbReference>
<accession>A0A4Y8N1R6</accession>
<dbReference type="Proteomes" id="UP000297385">
    <property type="component" value="Unassembled WGS sequence"/>
</dbReference>
<dbReference type="AlphaFoldDB" id="A0A4Y8N1R6"/>
<feature type="domain" description="Cupin type-2" evidence="1">
    <location>
        <begin position="16"/>
        <end position="80"/>
    </location>
</feature>
<reference evidence="2 3" key="1">
    <citation type="submission" date="2019-03" db="EMBL/GenBank/DDBJ databases">
        <title>Complete Genome Sequence of Paraburkholderia dipogonis ICMP 19430T, a Nitrogen-fixing Symbiont of the South African Invasive Legume Dipogon lignosus in New Zealand.</title>
        <authorList>
            <person name="De Meyer S.E."/>
        </authorList>
    </citation>
    <scope>NUCLEOTIDE SEQUENCE [LARGE SCALE GENOMIC DNA]</scope>
    <source>
        <strain evidence="2 3">ICMP 19430</strain>
    </source>
</reference>
<dbReference type="SUPFAM" id="SSF51182">
    <property type="entry name" value="RmlC-like cupins"/>
    <property type="match status" value="1"/>
</dbReference>
<evidence type="ECO:0000259" key="1">
    <source>
        <dbReference type="Pfam" id="PF07883"/>
    </source>
</evidence>
<evidence type="ECO:0000313" key="3">
    <source>
        <dbReference type="Proteomes" id="UP000297385"/>
    </source>
</evidence>
<dbReference type="GeneID" id="97307229"/>
<sequence>MIKHHFSAGGVYAREQTLHAGEEVQKHVHDYDHLSYLAQGRALLDVDGELSVLDGPCMLEVKAGRVHRIQALTDLTWLCIHAESVADAETLMKG</sequence>
<dbReference type="InterPro" id="IPR013096">
    <property type="entry name" value="Cupin_2"/>
</dbReference>
<dbReference type="InterPro" id="IPR011051">
    <property type="entry name" value="RmlC_Cupin_sf"/>
</dbReference>
<evidence type="ECO:0000313" key="2">
    <source>
        <dbReference type="EMBL" id="TFE43612.1"/>
    </source>
</evidence>
<proteinExistence type="predicted"/>
<gene>
    <name evidence="2" type="ORF">E2553_00305</name>
</gene>
<dbReference type="Pfam" id="PF07883">
    <property type="entry name" value="Cupin_2"/>
    <property type="match status" value="1"/>
</dbReference>
<dbReference type="EMBL" id="SNVI01000001">
    <property type="protein sequence ID" value="TFE43612.1"/>
    <property type="molecule type" value="Genomic_DNA"/>
</dbReference>
<comment type="caution">
    <text evidence="2">The sequence shown here is derived from an EMBL/GenBank/DDBJ whole genome shotgun (WGS) entry which is preliminary data.</text>
</comment>
<dbReference type="InterPro" id="IPR014710">
    <property type="entry name" value="RmlC-like_jellyroll"/>
</dbReference>
<name>A0A4Y8N1R6_9BURK</name>
<organism evidence="2 3">
    <name type="scientific">Paraburkholderia dipogonis</name>
    <dbReference type="NCBI Taxonomy" id="1211383"/>
    <lineage>
        <taxon>Bacteria</taxon>
        <taxon>Pseudomonadati</taxon>
        <taxon>Pseudomonadota</taxon>
        <taxon>Betaproteobacteria</taxon>
        <taxon>Burkholderiales</taxon>
        <taxon>Burkholderiaceae</taxon>
        <taxon>Paraburkholderia</taxon>
    </lineage>
</organism>